<evidence type="ECO:0000256" key="1">
    <source>
        <dbReference type="SAM" id="Coils"/>
    </source>
</evidence>
<gene>
    <name evidence="2" type="ORF">HHI_07908</name>
</gene>
<evidence type="ECO:0000313" key="3">
    <source>
        <dbReference type="Proteomes" id="UP000025061"/>
    </source>
</evidence>
<feature type="coiled-coil region" evidence="1">
    <location>
        <begin position="4"/>
        <end position="80"/>
    </location>
</feature>
<dbReference type="PATRIC" id="fig|1280951.3.peg.1597"/>
<dbReference type="EMBL" id="ARYI01000006">
    <property type="protein sequence ID" value="KCZ94703.1"/>
    <property type="molecule type" value="Genomic_DNA"/>
</dbReference>
<protein>
    <recommendedName>
        <fullName evidence="4">DUF4164 family protein</fullName>
    </recommendedName>
</protein>
<dbReference type="AlphaFoldDB" id="A0A059FW80"/>
<keyword evidence="3" id="KW-1185">Reference proteome</keyword>
<keyword evidence="1" id="KW-0175">Coiled coil</keyword>
<dbReference type="Proteomes" id="UP000025061">
    <property type="component" value="Unassembled WGS sequence"/>
</dbReference>
<sequence length="104" mass="11080">MQILDNLMNEMDSAATRLDAALKRLEGALEAHLTRAGDPAALRAEITALVEDRSRLAEELDDALAREQELQALADEASDALGAAIQEVRAALSPEEEEPGDGQG</sequence>
<reference evidence="2 3" key="1">
    <citation type="submission" date="2013-04" db="EMBL/GenBank/DDBJ databases">
        <title>Hyphomonas hirschiana VP5 Genome Sequencing.</title>
        <authorList>
            <person name="Lai Q."/>
            <person name="Shao Z."/>
        </authorList>
    </citation>
    <scope>NUCLEOTIDE SEQUENCE [LARGE SCALE GENOMIC DNA]</scope>
    <source>
        <strain evidence="2 3">VP5</strain>
    </source>
</reference>
<accession>A0A059FW80</accession>
<name>A0A059FW80_9PROT</name>
<dbReference type="RefSeq" id="WP_011648422.1">
    <property type="nucleotide sequence ID" value="NZ_ARYI01000006.1"/>
</dbReference>
<dbReference type="InterPro" id="IPR025310">
    <property type="entry name" value="DUF4164"/>
</dbReference>
<proteinExistence type="predicted"/>
<organism evidence="2 3">
    <name type="scientific">Hyphomonas hirschiana VP5</name>
    <dbReference type="NCBI Taxonomy" id="1280951"/>
    <lineage>
        <taxon>Bacteria</taxon>
        <taxon>Pseudomonadati</taxon>
        <taxon>Pseudomonadota</taxon>
        <taxon>Alphaproteobacteria</taxon>
        <taxon>Hyphomonadales</taxon>
        <taxon>Hyphomonadaceae</taxon>
        <taxon>Hyphomonas</taxon>
    </lineage>
</organism>
<evidence type="ECO:0000313" key="2">
    <source>
        <dbReference type="EMBL" id="KCZ94703.1"/>
    </source>
</evidence>
<evidence type="ECO:0008006" key="4">
    <source>
        <dbReference type="Google" id="ProtNLM"/>
    </source>
</evidence>
<dbReference type="Pfam" id="PF13747">
    <property type="entry name" value="DUF4164"/>
    <property type="match status" value="1"/>
</dbReference>
<comment type="caution">
    <text evidence="2">The sequence shown here is derived from an EMBL/GenBank/DDBJ whole genome shotgun (WGS) entry which is preliminary data.</text>
</comment>